<keyword evidence="4" id="KW-0408">Iron</keyword>
<organism evidence="6 7">
    <name type="scientific">Symmachiella dynata</name>
    <dbReference type="NCBI Taxonomy" id="2527995"/>
    <lineage>
        <taxon>Bacteria</taxon>
        <taxon>Pseudomonadati</taxon>
        <taxon>Planctomycetota</taxon>
        <taxon>Planctomycetia</taxon>
        <taxon>Planctomycetales</taxon>
        <taxon>Planctomycetaceae</taxon>
        <taxon>Symmachiella</taxon>
    </lineage>
</organism>
<name>A0A517ZJR2_9PLAN</name>
<dbReference type="GO" id="GO:0051539">
    <property type="term" value="F:4 iron, 4 sulfur cluster binding"/>
    <property type="evidence" value="ECO:0007669"/>
    <property type="project" value="UniProtKB-UniRule"/>
</dbReference>
<dbReference type="NCBIfam" id="NF002537">
    <property type="entry name" value="PRK02090.1"/>
    <property type="match status" value="1"/>
</dbReference>
<dbReference type="InterPro" id="IPR002500">
    <property type="entry name" value="PAPS_reduct_dom"/>
</dbReference>
<proteinExistence type="inferred from homology"/>
<dbReference type="InterPro" id="IPR004511">
    <property type="entry name" value="PAPS/APS_Rdtase"/>
</dbReference>
<keyword evidence="4" id="KW-0963">Cytoplasm</keyword>
<gene>
    <name evidence="4 6" type="primary">cysH</name>
    <name evidence="6" type="ORF">Mal52_11340</name>
</gene>
<feature type="binding site" evidence="4">
    <location>
        <position position="201"/>
    </location>
    <ligand>
        <name>[4Fe-4S] cluster</name>
        <dbReference type="ChEBI" id="CHEBI:49883"/>
    </ligand>
</feature>
<comment type="catalytic activity">
    <reaction evidence="4">
        <text>[thioredoxin]-disulfide + sulfite + AMP + 2 H(+) = adenosine 5'-phosphosulfate + [thioredoxin]-dithiol</text>
        <dbReference type="Rhea" id="RHEA:21976"/>
        <dbReference type="Rhea" id="RHEA-COMP:10698"/>
        <dbReference type="Rhea" id="RHEA-COMP:10700"/>
        <dbReference type="ChEBI" id="CHEBI:15378"/>
        <dbReference type="ChEBI" id="CHEBI:17359"/>
        <dbReference type="ChEBI" id="CHEBI:29950"/>
        <dbReference type="ChEBI" id="CHEBI:50058"/>
        <dbReference type="ChEBI" id="CHEBI:58243"/>
        <dbReference type="ChEBI" id="CHEBI:456215"/>
        <dbReference type="EC" id="1.8.4.10"/>
    </reaction>
</comment>
<evidence type="ECO:0000313" key="7">
    <source>
        <dbReference type="Proteomes" id="UP000319383"/>
    </source>
</evidence>
<dbReference type="PIRSF" id="PIRSF000857">
    <property type="entry name" value="PAPS_reductase"/>
    <property type="match status" value="1"/>
</dbReference>
<dbReference type="PANTHER" id="PTHR46509">
    <property type="entry name" value="PHOSPHOADENOSINE PHOSPHOSULFATE REDUCTASE"/>
    <property type="match status" value="1"/>
</dbReference>
<feature type="domain" description="Phosphoadenosine phosphosulphate reductase" evidence="5">
    <location>
        <begin position="37"/>
        <end position="207"/>
    </location>
</feature>
<evidence type="ECO:0000256" key="2">
    <source>
        <dbReference type="ARBA" id="ARBA00023002"/>
    </source>
</evidence>
<feature type="binding site" evidence="4">
    <location>
        <position position="204"/>
    </location>
    <ligand>
        <name>[4Fe-4S] cluster</name>
        <dbReference type="ChEBI" id="CHEBI:49883"/>
    </ligand>
</feature>
<dbReference type="HAMAP" id="MF_00063">
    <property type="entry name" value="CysH"/>
    <property type="match status" value="1"/>
</dbReference>
<protein>
    <recommendedName>
        <fullName evidence="4">Adenosine 5'-phosphosulfate reductase</fullName>
        <shortName evidence="4">APS reductase</shortName>
        <ecNumber evidence="4">1.8.4.10</ecNumber>
    </recommendedName>
    <alternativeName>
        <fullName evidence="4">5'-adenylylsulfate reductase</fullName>
    </alternativeName>
    <alternativeName>
        <fullName evidence="4">Thioredoxin-dependent 5'-adenylylsulfate reductase</fullName>
    </alternativeName>
</protein>
<feature type="binding site" evidence="4">
    <location>
        <position position="119"/>
    </location>
    <ligand>
        <name>[4Fe-4S] cluster</name>
        <dbReference type="ChEBI" id="CHEBI:49883"/>
    </ligand>
</feature>
<dbReference type="GO" id="GO:0043866">
    <property type="term" value="F:adenylyl-sulfate reductase (thioredoxin) activity"/>
    <property type="evidence" value="ECO:0007669"/>
    <property type="project" value="UniProtKB-EC"/>
</dbReference>
<dbReference type="InterPro" id="IPR014729">
    <property type="entry name" value="Rossmann-like_a/b/a_fold"/>
</dbReference>
<comment type="similarity">
    <text evidence="1 4">Belongs to the PAPS reductase family. CysH subfamily.</text>
</comment>
<comment type="cofactor">
    <cofactor evidence="4">
        <name>[4Fe-4S] cluster</name>
        <dbReference type="ChEBI" id="CHEBI:49883"/>
    </cofactor>
    <text evidence="4">Binds 1 [4Fe-4S] cluster per subunit.</text>
</comment>
<evidence type="ECO:0000256" key="4">
    <source>
        <dbReference type="HAMAP-Rule" id="MF_00063"/>
    </source>
</evidence>
<evidence type="ECO:0000256" key="3">
    <source>
        <dbReference type="ARBA" id="ARBA00024327"/>
    </source>
</evidence>
<dbReference type="Gene3D" id="3.40.50.620">
    <property type="entry name" value="HUPs"/>
    <property type="match status" value="1"/>
</dbReference>
<dbReference type="GO" id="GO:0019379">
    <property type="term" value="P:sulfate assimilation, phosphoadenylyl sulfate reduction by phosphoadenylyl-sulfate reductase (thioredoxin)"/>
    <property type="evidence" value="ECO:0007669"/>
    <property type="project" value="UniProtKB-UniRule"/>
</dbReference>
<keyword evidence="4" id="KW-0411">Iron-sulfur</keyword>
<dbReference type="EC" id="1.8.4.10" evidence="4"/>
<accession>A0A517ZJR2</accession>
<keyword evidence="7" id="KW-1185">Reference proteome</keyword>
<dbReference type="AlphaFoldDB" id="A0A517ZJR2"/>
<keyword evidence="2 4" id="KW-0560">Oxidoreductase</keyword>
<dbReference type="Proteomes" id="UP000319383">
    <property type="component" value="Chromosome"/>
</dbReference>
<comment type="function">
    <text evidence="4">Catalyzes the formation of sulfite from adenosine 5'-phosphosulfate (APS) using thioredoxin as an electron donor.</text>
</comment>
<dbReference type="EMBL" id="CP036276">
    <property type="protein sequence ID" value="QDU42667.1"/>
    <property type="molecule type" value="Genomic_DNA"/>
</dbReference>
<evidence type="ECO:0000313" key="6">
    <source>
        <dbReference type="EMBL" id="QDU42667.1"/>
    </source>
</evidence>
<comment type="pathway">
    <text evidence="3 4">Sulfur metabolism; hydrogen sulfide biosynthesis; sulfite from sulfate.</text>
</comment>
<dbReference type="KEGG" id="sdyn:Mal52_11340"/>
<keyword evidence="4" id="KW-0479">Metal-binding</keyword>
<dbReference type="RefSeq" id="WP_145374684.1">
    <property type="nucleotide sequence ID" value="NZ_CP036270.1"/>
</dbReference>
<evidence type="ECO:0000259" key="5">
    <source>
        <dbReference type="Pfam" id="PF01507"/>
    </source>
</evidence>
<dbReference type="OrthoDB" id="9772604at2"/>
<sequence length="263" mass="29139">MAKLSQVDLTDLNRSMEERTPQELLAWAASIFGKRVAIMSAMQKAGSVVCHMASSAKLPLKVLFVDTGVHFQETLETRDRMISDYGLDVITLHPKQTMAEQSAEMGVLYLTPDGQAKCCDLRKTEPLMQATSDYDALISSLRRADGGRRGNVPILSIDTNTQTLKINVLANFGDQEFNDYIVRQSVIVNPLHEQGFSTIGCNRCTTPVLPDEEKRAGRWRHLGPWAMYCGINPTDVDRGGSPAIELPGELIDKILGRNDDFVI</sequence>
<dbReference type="GO" id="GO:0004604">
    <property type="term" value="F:phosphoadenylyl-sulfate reductase (thioredoxin) activity"/>
    <property type="evidence" value="ECO:0007669"/>
    <property type="project" value="UniProtKB-UniRule"/>
</dbReference>
<dbReference type="GO" id="GO:0046872">
    <property type="term" value="F:metal ion binding"/>
    <property type="evidence" value="ECO:0007669"/>
    <property type="project" value="UniProtKB-KW"/>
</dbReference>
<comment type="subcellular location">
    <subcellularLocation>
        <location evidence="4">Cytoplasm</location>
    </subcellularLocation>
</comment>
<dbReference type="SUPFAM" id="SSF52402">
    <property type="entry name" value="Adenine nucleotide alpha hydrolases-like"/>
    <property type="match status" value="1"/>
</dbReference>
<dbReference type="GO" id="GO:0070814">
    <property type="term" value="P:hydrogen sulfide biosynthetic process"/>
    <property type="evidence" value="ECO:0007669"/>
    <property type="project" value="UniProtKB-UniRule"/>
</dbReference>
<feature type="active site" description="Nucleophile; cysteine thiosulfonate intermediate" evidence="4">
    <location>
        <position position="229"/>
    </location>
</feature>
<evidence type="ECO:0000256" key="1">
    <source>
        <dbReference type="ARBA" id="ARBA00009732"/>
    </source>
</evidence>
<dbReference type="PANTHER" id="PTHR46509:SF1">
    <property type="entry name" value="PHOSPHOADENOSINE PHOSPHOSULFATE REDUCTASE"/>
    <property type="match status" value="1"/>
</dbReference>
<reference evidence="6 7" key="1">
    <citation type="submission" date="2019-02" db="EMBL/GenBank/DDBJ databases">
        <title>Deep-cultivation of Planctomycetes and their phenomic and genomic characterization uncovers novel biology.</title>
        <authorList>
            <person name="Wiegand S."/>
            <person name="Jogler M."/>
            <person name="Boedeker C."/>
            <person name="Pinto D."/>
            <person name="Vollmers J."/>
            <person name="Rivas-Marin E."/>
            <person name="Kohn T."/>
            <person name="Peeters S.H."/>
            <person name="Heuer A."/>
            <person name="Rast P."/>
            <person name="Oberbeckmann S."/>
            <person name="Bunk B."/>
            <person name="Jeske O."/>
            <person name="Meyerdierks A."/>
            <person name="Storesund J.E."/>
            <person name="Kallscheuer N."/>
            <person name="Luecker S."/>
            <person name="Lage O.M."/>
            <person name="Pohl T."/>
            <person name="Merkel B.J."/>
            <person name="Hornburger P."/>
            <person name="Mueller R.-W."/>
            <person name="Bruemmer F."/>
            <person name="Labrenz M."/>
            <person name="Spormann A.M."/>
            <person name="Op den Camp H."/>
            <person name="Overmann J."/>
            <person name="Amann R."/>
            <person name="Jetten M.S.M."/>
            <person name="Mascher T."/>
            <person name="Medema M.H."/>
            <person name="Devos D.P."/>
            <person name="Kaster A.-K."/>
            <person name="Ovreas L."/>
            <person name="Rohde M."/>
            <person name="Galperin M.Y."/>
            <person name="Jogler C."/>
        </authorList>
    </citation>
    <scope>NUCLEOTIDE SEQUENCE [LARGE SCALE GENOMIC DNA]</scope>
    <source>
        <strain evidence="6 7">Mal52</strain>
    </source>
</reference>
<dbReference type="GO" id="GO:0005737">
    <property type="term" value="C:cytoplasm"/>
    <property type="evidence" value="ECO:0007669"/>
    <property type="project" value="UniProtKB-SubCell"/>
</dbReference>
<dbReference type="Pfam" id="PF01507">
    <property type="entry name" value="PAPS_reduct"/>
    <property type="match status" value="1"/>
</dbReference>
<feature type="binding site" evidence="4">
    <location>
        <position position="118"/>
    </location>
    <ligand>
        <name>[4Fe-4S] cluster</name>
        <dbReference type="ChEBI" id="CHEBI:49883"/>
    </ligand>
</feature>